<organism evidence="1 2">
    <name type="scientific">Actinoplanes aureus</name>
    <dbReference type="NCBI Taxonomy" id="2792083"/>
    <lineage>
        <taxon>Bacteria</taxon>
        <taxon>Bacillati</taxon>
        <taxon>Actinomycetota</taxon>
        <taxon>Actinomycetes</taxon>
        <taxon>Micromonosporales</taxon>
        <taxon>Micromonosporaceae</taxon>
        <taxon>Actinoplanes</taxon>
    </lineage>
</organism>
<proteinExistence type="predicted"/>
<dbReference type="Proteomes" id="UP000598146">
    <property type="component" value="Unassembled WGS sequence"/>
</dbReference>
<dbReference type="AlphaFoldDB" id="A0A931C8Z1"/>
<keyword evidence="2" id="KW-1185">Reference proteome</keyword>
<evidence type="ECO:0000313" key="2">
    <source>
        <dbReference type="Proteomes" id="UP000598146"/>
    </source>
</evidence>
<sequence length="177" mass="19151">MVEVVGDLLRVAGIEVRREHPRGSLPANPSPLPSTRTADLAEAERAAGFRVLVPELLGPPEEVLLADPDPGGRPRVVTLVFRGGTVRFDQFAGNLSPLFRKTAPDAQWVELAGVPDGAIWMASPHPLTYADRTGTEYTATARLAGPTLIWDTSELITYRLEGFATLEEAVRVAQSVR</sequence>
<comment type="caution">
    <text evidence="1">The sequence shown here is derived from an EMBL/GenBank/DDBJ whole genome shotgun (WGS) entry which is preliminary data.</text>
</comment>
<gene>
    <name evidence="1" type="ORF">I4J89_14700</name>
</gene>
<name>A0A931C8Z1_9ACTN</name>
<evidence type="ECO:0000313" key="1">
    <source>
        <dbReference type="EMBL" id="MBG0562703.1"/>
    </source>
</evidence>
<dbReference type="EMBL" id="JADQTO010000006">
    <property type="protein sequence ID" value="MBG0562703.1"/>
    <property type="molecule type" value="Genomic_DNA"/>
</dbReference>
<protein>
    <submittedName>
        <fullName evidence="1">Uncharacterized protein</fullName>
    </submittedName>
</protein>
<accession>A0A931C8Z1</accession>
<reference evidence="1" key="1">
    <citation type="submission" date="2020-11" db="EMBL/GenBank/DDBJ databases">
        <title>Isolation and identification of active actinomycetes.</title>
        <authorList>
            <person name="Sun X."/>
        </authorList>
    </citation>
    <scope>NUCLEOTIDE SEQUENCE</scope>
    <source>
        <strain evidence="1">NEAU-A11</strain>
    </source>
</reference>